<name>A0A2V3VWC8_9BACI</name>
<dbReference type="AlphaFoldDB" id="A0A2V3VWC8"/>
<comment type="caution">
    <text evidence="1">The sequence shown here is derived from an EMBL/GenBank/DDBJ whole genome shotgun (WGS) entry which is preliminary data.</text>
</comment>
<evidence type="ECO:0000313" key="1">
    <source>
        <dbReference type="EMBL" id="PXW85131.1"/>
    </source>
</evidence>
<proteinExistence type="predicted"/>
<dbReference type="Proteomes" id="UP000247978">
    <property type="component" value="Unassembled WGS sequence"/>
</dbReference>
<dbReference type="RefSeq" id="WP_110396390.1">
    <property type="nucleotide sequence ID" value="NZ_JADIJL010000025.1"/>
</dbReference>
<reference evidence="1 2" key="1">
    <citation type="submission" date="2018-05" db="EMBL/GenBank/DDBJ databases">
        <title>Genomic Encyclopedia of Type Strains, Phase IV (KMG-IV): sequencing the most valuable type-strain genomes for metagenomic binning, comparative biology and taxonomic classification.</title>
        <authorList>
            <person name="Goeker M."/>
        </authorList>
    </citation>
    <scope>NUCLEOTIDE SEQUENCE [LARGE SCALE GENOMIC DNA]</scope>
    <source>
        <strain evidence="1 2">DSM 28556</strain>
    </source>
</reference>
<dbReference type="OrthoDB" id="529831at2"/>
<keyword evidence="2" id="KW-1185">Reference proteome</keyword>
<protein>
    <submittedName>
        <fullName evidence="1">Uncharacterized protein</fullName>
    </submittedName>
</protein>
<evidence type="ECO:0000313" key="2">
    <source>
        <dbReference type="Proteomes" id="UP000247978"/>
    </source>
</evidence>
<organism evidence="1 2">
    <name type="scientific">Pseudogracilibacillus auburnensis</name>
    <dbReference type="NCBI Taxonomy" id="1494959"/>
    <lineage>
        <taxon>Bacteria</taxon>
        <taxon>Bacillati</taxon>
        <taxon>Bacillota</taxon>
        <taxon>Bacilli</taxon>
        <taxon>Bacillales</taxon>
        <taxon>Bacillaceae</taxon>
        <taxon>Pseudogracilibacillus</taxon>
    </lineage>
</organism>
<sequence length="273" mass="31519">MYKTIRIVIILILFFLPTSKLNGEEIGLPIEMLSWEKVNDMLPNKSIFTVMDVDTGKKFTVQRRAGNRHADVQPLTADDTKIMKEIYDGKWDWRRRAIIVMSENHWIAASMHGMPHGAGSLQNNFPGHFCIHFNGSKTHRSNNMDLSHKLMIYKAAGKLDAFHASAEPAEIVKSFIIGIKQRDQKIISTFSIQPMDWEKYFREIESIKLAAIDIEPGTDHHGFHLAFDVKIDWTTEDNEKINYDGKIHLVRLSPLDPWRVDNEQYIQDSDINE</sequence>
<dbReference type="EMBL" id="QJJQ01000012">
    <property type="protein sequence ID" value="PXW85131.1"/>
    <property type="molecule type" value="Genomic_DNA"/>
</dbReference>
<accession>A0A2V3VWC8</accession>
<gene>
    <name evidence="1" type="ORF">DFR56_112109</name>
</gene>